<evidence type="ECO:0000313" key="3">
    <source>
        <dbReference type="EMBL" id="CRZ12611.1"/>
    </source>
</evidence>
<keyword evidence="1" id="KW-0175">Coiled coil</keyword>
<proteinExistence type="predicted"/>
<name>A0A0H5RFV7_9EUKA</name>
<organism evidence="3">
    <name type="scientific">Spongospora subterranea</name>
    <dbReference type="NCBI Taxonomy" id="70186"/>
    <lineage>
        <taxon>Eukaryota</taxon>
        <taxon>Sar</taxon>
        <taxon>Rhizaria</taxon>
        <taxon>Endomyxa</taxon>
        <taxon>Phytomyxea</taxon>
        <taxon>Plasmodiophorida</taxon>
        <taxon>Plasmodiophoridae</taxon>
        <taxon>Spongospora</taxon>
    </lineage>
</organism>
<feature type="non-terminal residue" evidence="3">
    <location>
        <position position="1"/>
    </location>
</feature>
<feature type="region of interest" description="Disordered" evidence="2">
    <location>
        <begin position="105"/>
        <end position="129"/>
    </location>
</feature>
<dbReference type="EMBL" id="HACM01012169">
    <property type="protein sequence ID" value="CRZ12611.1"/>
    <property type="molecule type" value="Transcribed_RNA"/>
</dbReference>
<dbReference type="AlphaFoldDB" id="A0A0H5RFV7"/>
<evidence type="ECO:0000256" key="2">
    <source>
        <dbReference type="SAM" id="MobiDB-lite"/>
    </source>
</evidence>
<feature type="non-terminal residue" evidence="3">
    <location>
        <position position="141"/>
    </location>
</feature>
<reference evidence="3" key="1">
    <citation type="submission" date="2015-04" db="EMBL/GenBank/DDBJ databases">
        <title>The genome sequence of the plant pathogenic Rhizarian Plasmodiophora brassicae reveals insights in its biotrophic life cycle and the origin of chitin synthesis.</title>
        <authorList>
            <person name="Schwelm A."/>
            <person name="Fogelqvist J."/>
            <person name="Knaust A."/>
            <person name="Julke S."/>
            <person name="Lilja T."/>
            <person name="Dhandapani V."/>
            <person name="Bonilla-Rosso G."/>
            <person name="Karlsson M."/>
            <person name="Shevchenko A."/>
            <person name="Choi S.R."/>
            <person name="Kim H.G."/>
            <person name="Park J.Y."/>
            <person name="Lim Y.P."/>
            <person name="Ludwig-Muller J."/>
            <person name="Dixelius C."/>
        </authorList>
    </citation>
    <scope>NUCLEOTIDE SEQUENCE</scope>
    <source>
        <tissue evidence="3">Potato root galls</tissue>
    </source>
</reference>
<protein>
    <submittedName>
        <fullName evidence="3">Uncharacterized protein</fullName>
    </submittedName>
</protein>
<feature type="coiled-coil region" evidence="1">
    <location>
        <begin position="72"/>
        <end position="99"/>
    </location>
</feature>
<accession>A0A0H5RFV7</accession>
<evidence type="ECO:0000256" key="1">
    <source>
        <dbReference type="SAM" id="Coils"/>
    </source>
</evidence>
<sequence length="141" mass="15470">RILHVVAGEANSSQLLQRINIVAGSEPQKYVVAVNMPQSNVQQKQDRGTSPRPELCGSPAPGSSSPYQRNVIERLETLVDTLQKEVRNNMAEMAQLRQRNAMLLLSTQAKVSEPEPDQTSPRANPHADSLAVCGENILQCE</sequence>
<feature type="region of interest" description="Disordered" evidence="2">
    <location>
        <begin position="36"/>
        <end position="69"/>
    </location>
</feature>